<gene>
    <name evidence="1" type="ORF">LCGC14_0673640</name>
</gene>
<organism evidence="1">
    <name type="scientific">marine sediment metagenome</name>
    <dbReference type="NCBI Taxonomy" id="412755"/>
    <lineage>
        <taxon>unclassified sequences</taxon>
        <taxon>metagenomes</taxon>
        <taxon>ecological metagenomes</taxon>
    </lineage>
</organism>
<accession>A0A0F9TYB4</accession>
<name>A0A0F9TYB4_9ZZZZ</name>
<dbReference type="AlphaFoldDB" id="A0A0F9TYB4"/>
<dbReference type="Pfam" id="PF23140">
    <property type="entry name" value="Gp80"/>
    <property type="match status" value="1"/>
</dbReference>
<reference evidence="1" key="1">
    <citation type="journal article" date="2015" name="Nature">
        <title>Complex archaea that bridge the gap between prokaryotes and eukaryotes.</title>
        <authorList>
            <person name="Spang A."/>
            <person name="Saw J.H."/>
            <person name="Jorgensen S.L."/>
            <person name="Zaremba-Niedzwiedzka K."/>
            <person name="Martijn J."/>
            <person name="Lind A.E."/>
            <person name="van Eijk R."/>
            <person name="Schleper C."/>
            <person name="Guy L."/>
            <person name="Ettema T.J."/>
        </authorList>
    </citation>
    <scope>NUCLEOTIDE SEQUENCE</scope>
</reference>
<dbReference type="InterPro" id="IPR056908">
    <property type="entry name" value="Gp80-like"/>
</dbReference>
<sequence length="141" mass="14790">MSAMSDYLEAKLLDLTFNKVAFTGPSTYVALFTTAPADDGTGGVEVSGGAYARQLVKENAGISPKWKLAVTEGGGGFLVDNLDDIVWPAATAAWGTVVAAAIFDALTVGNMLVHGNLTVDKPVTQDDTFKFLAGELDNIFK</sequence>
<protein>
    <submittedName>
        <fullName evidence="1">Uncharacterized protein</fullName>
    </submittedName>
</protein>
<comment type="caution">
    <text evidence="1">The sequence shown here is derived from an EMBL/GenBank/DDBJ whole genome shotgun (WGS) entry which is preliminary data.</text>
</comment>
<dbReference type="EMBL" id="LAZR01001334">
    <property type="protein sequence ID" value="KKN46388.1"/>
    <property type="molecule type" value="Genomic_DNA"/>
</dbReference>
<evidence type="ECO:0000313" key="1">
    <source>
        <dbReference type="EMBL" id="KKN46388.1"/>
    </source>
</evidence>
<proteinExistence type="predicted"/>